<name>A0ABQ1PTA8_9BACI</name>
<evidence type="ECO:0000313" key="1">
    <source>
        <dbReference type="EMBL" id="GGD02981.1"/>
    </source>
</evidence>
<dbReference type="Proteomes" id="UP000642571">
    <property type="component" value="Unassembled WGS sequence"/>
</dbReference>
<proteinExistence type="predicted"/>
<sequence length="86" mass="9713">MSVFNGNIFEGEFAHDLDSFYVKSVKSVETGSNLTEGQVEELLNYLEDHQGQSTAITINDQMPMMLEAEEVQCLIGELRFIKSHLD</sequence>
<reference evidence="2" key="1">
    <citation type="journal article" date="2019" name="Int. J. Syst. Evol. Microbiol.">
        <title>The Global Catalogue of Microorganisms (GCM) 10K type strain sequencing project: providing services to taxonomists for standard genome sequencing and annotation.</title>
        <authorList>
            <consortium name="The Broad Institute Genomics Platform"/>
            <consortium name="The Broad Institute Genome Sequencing Center for Infectious Disease"/>
            <person name="Wu L."/>
            <person name="Ma J."/>
        </authorList>
    </citation>
    <scope>NUCLEOTIDE SEQUENCE [LARGE SCALE GENOMIC DNA]</scope>
    <source>
        <strain evidence="2">CGMCC 1.15353</strain>
    </source>
</reference>
<dbReference type="EMBL" id="BMIN01000003">
    <property type="protein sequence ID" value="GGD02981.1"/>
    <property type="molecule type" value="Genomic_DNA"/>
</dbReference>
<gene>
    <name evidence="1" type="ORF">GCM10011389_08040</name>
</gene>
<organism evidence="1 2">
    <name type="scientific">Pontibacillus salipaludis</name>
    <dbReference type="NCBI Taxonomy" id="1697394"/>
    <lineage>
        <taxon>Bacteria</taxon>
        <taxon>Bacillati</taxon>
        <taxon>Bacillota</taxon>
        <taxon>Bacilli</taxon>
        <taxon>Bacillales</taxon>
        <taxon>Bacillaceae</taxon>
        <taxon>Pontibacillus</taxon>
    </lineage>
</organism>
<comment type="caution">
    <text evidence="1">The sequence shown here is derived from an EMBL/GenBank/DDBJ whole genome shotgun (WGS) entry which is preliminary data.</text>
</comment>
<dbReference type="RefSeq" id="WP_188651147.1">
    <property type="nucleotide sequence ID" value="NZ_BMIN01000003.1"/>
</dbReference>
<protein>
    <submittedName>
        <fullName evidence="1">Uncharacterized protein</fullName>
    </submittedName>
</protein>
<accession>A0ABQ1PTA8</accession>
<keyword evidence="2" id="KW-1185">Reference proteome</keyword>
<evidence type="ECO:0000313" key="2">
    <source>
        <dbReference type="Proteomes" id="UP000642571"/>
    </source>
</evidence>